<dbReference type="Pfam" id="PF07103">
    <property type="entry name" value="DUF1365"/>
    <property type="match status" value="1"/>
</dbReference>
<protein>
    <submittedName>
        <fullName evidence="2">Cyclopropane fatty acid synthase</fullName>
    </submittedName>
</protein>
<proteinExistence type="predicted"/>
<reference evidence="2 3" key="1">
    <citation type="submission" date="2016-10" db="EMBL/GenBank/DDBJ databases">
        <title>Complete genome sequences of three Cupriavidus strains isolated from various Malaysian environments.</title>
        <authorList>
            <person name="Abdullah A.A.-A."/>
            <person name="Shafie N.A.H."/>
            <person name="Lau N.S."/>
        </authorList>
    </citation>
    <scope>NUCLEOTIDE SEQUENCE [LARGE SCALE GENOMIC DNA]</scope>
    <source>
        <strain evidence="2 3">USMAA1020</strain>
    </source>
</reference>
<sequence>MSHMPGAGGSDAQLLRADVMHERLRPVRHRFVYPVFCLRLNLDALPHLRRWWFGVDRLRLLSLRRRDYGPRDGSELAPWMRARLREAGLAADGEIWLQTFPRVLGYAFNPVSFWLCHDRSGDLRALLAEVNNTFGEHHAYLLAAPDGGPIEPATVLHCRKVLHVSPFCRVEGGYQFRVRTTPDTAFVGITYHDADGPLIRTAIGGRLLPFTAGPVLGALCRQPWMALAVIVRIHWQALRLWRRKVPFYGSRPPEAAVATAGGTTQANAASHAASREPPST</sequence>
<dbReference type="PANTHER" id="PTHR33973:SF4">
    <property type="entry name" value="OS07G0153300 PROTEIN"/>
    <property type="match status" value="1"/>
</dbReference>
<organism evidence="2 3">
    <name type="scientific">Cupriavidus malaysiensis</name>
    <dbReference type="NCBI Taxonomy" id="367825"/>
    <lineage>
        <taxon>Bacteria</taxon>
        <taxon>Pseudomonadati</taxon>
        <taxon>Pseudomonadota</taxon>
        <taxon>Betaproteobacteria</taxon>
        <taxon>Burkholderiales</taxon>
        <taxon>Burkholderiaceae</taxon>
        <taxon>Cupriavidus</taxon>
    </lineage>
</organism>
<evidence type="ECO:0000256" key="1">
    <source>
        <dbReference type="SAM" id="MobiDB-lite"/>
    </source>
</evidence>
<dbReference type="InterPro" id="IPR010775">
    <property type="entry name" value="DUF1365"/>
</dbReference>
<evidence type="ECO:0000313" key="3">
    <source>
        <dbReference type="Proteomes" id="UP000177515"/>
    </source>
</evidence>
<dbReference type="PANTHER" id="PTHR33973">
    <property type="entry name" value="OS07G0153300 PROTEIN"/>
    <property type="match status" value="1"/>
</dbReference>
<feature type="compositionally biased region" description="Low complexity" evidence="1">
    <location>
        <begin position="256"/>
        <end position="269"/>
    </location>
</feature>
<name>A0ABM6F4H7_9BURK</name>
<dbReference type="RefSeq" id="WP_071012732.1">
    <property type="nucleotide sequence ID" value="NZ_CP017754.1"/>
</dbReference>
<accession>A0ABM6F4H7</accession>
<keyword evidence="3" id="KW-1185">Reference proteome</keyword>
<gene>
    <name evidence="2" type="ORF">BKK80_10965</name>
</gene>
<dbReference type="Proteomes" id="UP000177515">
    <property type="component" value="Chromosome 1"/>
</dbReference>
<evidence type="ECO:0000313" key="2">
    <source>
        <dbReference type="EMBL" id="AOZ06297.1"/>
    </source>
</evidence>
<feature type="region of interest" description="Disordered" evidence="1">
    <location>
        <begin position="256"/>
        <end position="280"/>
    </location>
</feature>
<dbReference type="EMBL" id="CP017754">
    <property type="protein sequence ID" value="AOZ06297.1"/>
    <property type="molecule type" value="Genomic_DNA"/>
</dbReference>